<dbReference type="Pfam" id="PF14310">
    <property type="entry name" value="Fn3-like"/>
    <property type="match status" value="1"/>
</dbReference>
<sequence>MVQIYLAPTPTSTPTPTTPNGPEPTPPAPAHATPPTPNGTEPARHTATSGTGPAPTSTVDATREAPERPARWLVGFAVVEAGPGESTEAEIPLPDRAFEIWDEEAGGWRRIKGVYTVEASHSLTDRRLTAEVTAA</sequence>
<feature type="compositionally biased region" description="Pro residues" evidence="1">
    <location>
        <begin position="11"/>
        <end position="37"/>
    </location>
</feature>
<accession>A0ABS1MY76</accession>
<feature type="domain" description="Fibronectin type III-like" evidence="2">
    <location>
        <begin position="2"/>
        <end position="123"/>
    </location>
</feature>
<proteinExistence type="predicted"/>
<reference evidence="3 4" key="1">
    <citation type="submission" date="2021-01" db="EMBL/GenBank/DDBJ databases">
        <title>WGS of actinomycetes isolated from Thailand.</title>
        <authorList>
            <person name="Thawai C."/>
        </authorList>
    </citation>
    <scope>NUCLEOTIDE SEQUENCE [LARGE SCALE GENOMIC DNA]</scope>
    <source>
        <strain evidence="3 4">CH9-7</strain>
    </source>
</reference>
<evidence type="ECO:0000313" key="4">
    <source>
        <dbReference type="Proteomes" id="UP000629371"/>
    </source>
</evidence>
<evidence type="ECO:0000313" key="3">
    <source>
        <dbReference type="EMBL" id="MBL1092685.1"/>
    </source>
</evidence>
<dbReference type="InterPro" id="IPR026891">
    <property type="entry name" value="Fn3-like"/>
</dbReference>
<dbReference type="EMBL" id="JAERRI010000014">
    <property type="protein sequence ID" value="MBL1092685.1"/>
    <property type="molecule type" value="Genomic_DNA"/>
</dbReference>
<dbReference type="InterPro" id="IPR013783">
    <property type="entry name" value="Ig-like_fold"/>
</dbReference>
<protein>
    <submittedName>
        <fullName evidence="3">Fibronectin type III-like domain-contianing protein</fullName>
    </submittedName>
</protein>
<evidence type="ECO:0000256" key="1">
    <source>
        <dbReference type="SAM" id="MobiDB-lite"/>
    </source>
</evidence>
<gene>
    <name evidence="3" type="ORF">JK360_25450</name>
</gene>
<name>A0ABS1MY76_9ACTN</name>
<keyword evidence="4" id="KW-1185">Reference proteome</keyword>
<feature type="compositionally biased region" description="Polar residues" evidence="1">
    <location>
        <begin position="46"/>
        <end position="60"/>
    </location>
</feature>
<dbReference type="Proteomes" id="UP000629371">
    <property type="component" value="Unassembled WGS sequence"/>
</dbReference>
<evidence type="ECO:0000259" key="2">
    <source>
        <dbReference type="SMART" id="SM01217"/>
    </source>
</evidence>
<dbReference type="SMART" id="SM01217">
    <property type="entry name" value="Fn3_like"/>
    <property type="match status" value="1"/>
</dbReference>
<dbReference type="Gene3D" id="2.60.40.10">
    <property type="entry name" value="Immunoglobulins"/>
    <property type="match status" value="1"/>
</dbReference>
<organism evidence="3 4">
    <name type="scientific">Streptomyces siderophoricus</name>
    <dbReference type="NCBI Taxonomy" id="2802281"/>
    <lineage>
        <taxon>Bacteria</taxon>
        <taxon>Bacillati</taxon>
        <taxon>Actinomycetota</taxon>
        <taxon>Actinomycetes</taxon>
        <taxon>Kitasatosporales</taxon>
        <taxon>Streptomycetaceae</taxon>
        <taxon>Streptomyces</taxon>
    </lineage>
</organism>
<comment type="caution">
    <text evidence="3">The sequence shown here is derived from an EMBL/GenBank/DDBJ whole genome shotgun (WGS) entry which is preliminary data.</text>
</comment>
<feature type="region of interest" description="Disordered" evidence="1">
    <location>
        <begin position="1"/>
        <end position="69"/>
    </location>
</feature>